<protein>
    <submittedName>
        <fullName evidence="2">Uncharacterized protein</fullName>
    </submittedName>
</protein>
<proteinExistence type="predicted"/>
<reference evidence="2 3" key="1">
    <citation type="journal article" date="2018" name="Nat. Ecol. Evol.">
        <title>Pezizomycetes genomes reveal the molecular basis of ectomycorrhizal truffle lifestyle.</title>
        <authorList>
            <person name="Murat C."/>
            <person name="Payen T."/>
            <person name="Noel B."/>
            <person name="Kuo A."/>
            <person name="Morin E."/>
            <person name="Chen J."/>
            <person name="Kohler A."/>
            <person name="Krizsan K."/>
            <person name="Balestrini R."/>
            <person name="Da Silva C."/>
            <person name="Montanini B."/>
            <person name="Hainaut M."/>
            <person name="Levati E."/>
            <person name="Barry K.W."/>
            <person name="Belfiori B."/>
            <person name="Cichocki N."/>
            <person name="Clum A."/>
            <person name="Dockter R.B."/>
            <person name="Fauchery L."/>
            <person name="Guy J."/>
            <person name="Iotti M."/>
            <person name="Le Tacon F."/>
            <person name="Lindquist E.A."/>
            <person name="Lipzen A."/>
            <person name="Malagnac F."/>
            <person name="Mello A."/>
            <person name="Molinier V."/>
            <person name="Miyauchi S."/>
            <person name="Poulain J."/>
            <person name="Riccioni C."/>
            <person name="Rubini A."/>
            <person name="Sitrit Y."/>
            <person name="Splivallo R."/>
            <person name="Traeger S."/>
            <person name="Wang M."/>
            <person name="Zifcakova L."/>
            <person name="Wipf D."/>
            <person name="Zambonelli A."/>
            <person name="Paolocci F."/>
            <person name="Nowrousian M."/>
            <person name="Ottonello S."/>
            <person name="Baldrian P."/>
            <person name="Spatafora J.W."/>
            <person name="Henrissat B."/>
            <person name="Nagy L.G."/>
            <person name="Aury J.M."/>
            <person name="Wincker P."/>
            <person name="Grigoriev I.V."/>
            <person name="Bonfante P."/>
            <person name="Martin F.M."/>
        </authorList>
    </citation>
    <scope>NUCLEOTIDE SEQUENCE [LARGE SCALE GENOMIC DNA]</scope>
    <source>
        <strain evidence="2 3">RN42</strain>
    </source>
</reference>
<organism evidence="2 3">
    <name type="scientific">Ascobolus immersus RN42</name>
    <dbReference type="NCBI Taxonomy" id="1160509"/>
    <lineage>
        <taxon>Eukaryota</taxon>
        <taxon>Fungi</taxon>
        <taxon>Dikarya</taxon>
        <taxon>Ascomycota</taxon>
        <taxon>Pezizomycotina</taxon>
        <taxon>Pezizomycetes</taxon>
        <taxon>Pezizales</taxon>
        <taxon>Ascobolaceae</taxon>
        <taxon>Ascobolus</taxon>
    </lineage>
</organism>
<name>A0A3N4I7C5_ASCIM</name>
<sequence length="222" mass="24926">MSYYHTDGHGAPPGDVPYTMDFWIDQTSPPMVREVFATMITYFLGNTAILQRTDYNIDGTIKGFMYHAWRSLTPAMIEDIQAESARWAGKRKQGIPPPAQEDYSVSMAARSKTKPLTPTSSLPPATAEPDYALIAYDPAGNPYYHIGERRYLTDVEIEEIKAKRAPRSMPETNEPEIEHPPVSLPVSLPTTVPEVDPGYWTFDPVSQKQCFVRGGRIIQYAP</sequence>
<dbReference type="EMBL" id="ML119675">
    <property type="protein sequence ID" value="RPA81975.1"/>
    <property type="molecule type" value="Genomic_DNA"/>
</dbReference>
<accession>A0A3N4I7C5</accession>
<evidence type="ECO:0000313" key="3">
    <source>
        <dbReference type="Proteomes" id="UP000275078"/>
    </source>
</evidence>
<dbReference type="OrthoDB" id="4146887at2759"/>
<evidence type="ECO:0000313" key="2">
    <source>
        <dbReference type="EMBL" id="RPA81975.1"/>
    </source>
</evidence>
<gene>
    <name evidence="2" type="ORF">BJ508DRAFT_325995</name>
</gene>
<feature type="region of interest" description="Disordered" evidence="1">
    <location>
        <begin position="163"/>
        <end position="185"/>
    </location>
</feature>
<evidence type="ECO:0000256" key="1">
    <source>
        <dbReference type="SAM" id="MobiDB-lite"/>
    </source>
</evidence>
<dbReference type="AlphaFoldDB" id="A0A3N4I7C5"/>
<keyword evidence="3" id="KW-1185">Reference proteome</keyword>
<dbReference type="Proteomes" id="UP000275078">
    <property type="component" value="Unassembled WGS sequence"/>
</dbReference>